<dbReference type="EMBL" id="CP126651">
    <property type="protein sequence ID" value="WJZ86408.1"/>
    <property type="molecule type" value="Genomic_DNA"/>
</dbReference>
<keyword evidence="2" id="KW-1185">Reference proteome</keyword>
<dbReference type="Proteomes" id="UP001227230">
    <property type="component" value="Chromosome 4"/>
</dbReference>
<evidence type="ECO:0000313" key="1">
    <source>
        <dbReference type="EMBL" id="WJZ86408.1"/>
    </source>
</evidence>
<accession>A0ABY9BV14</accession>
<organism evidence="1 2">
    <name type="scientific">Vitis vinifera</name>
    <name type="common">Grape</name>
    <dbReference type="NCBI Taxonomy" id="29760"/>
    <lineage>
        <taxon>Eukaryota</taxon>
        <taxon>Viridiplantae</taxon>
        <taxon>Streptophyta</taxon>
        <taxon>Embryophyta</taxon>
        <taxon>Tracheophyta</taxon>
        <taxon>Spermatophyta</taxon>
        <taxon>Magnoliopsida</taxon>
        <taxon>eudicotyledons</taxon>
        <taxon>Gunneridae</taxon>
        <taxon>Pentapetalae</taxon>
        <taxon>rosids</taxon>
        <taxon>Vitales</taxon>
        <taxon>Vitaceae</taxon>
        <taxon>Viteae</taxon>
        <taxon>Vitis</taxon>
    </lineage>
</organism>
<name>A0ABY9BV14_VITVI</name>
<sequence length="147" mass="16554">MLREENLFPHILKPDVDPEFIESYYMLESGYLSEISDGFSPETEFIYVGSLKVKIDASEREKVAQKLLEDFNCAPTLLPHDLHKSFIRVSQASTCFEMNMASSTPDMPAMHGGLFIQPSAIQQQPNLPSSSPPWLSCCTHFLLSLLL</sequence>
<proteinExistence type="predicted"/>
<protein>
    <submittedName>
        <fullName evidence="1">Uncharacterized protein</fullName>
    </submittedName>
</protein>
<gene>
    <name evidence="1" type="ORF">VitviT2T_005866</name>
</gene>
<evidence type="ECO:0000313" key="2">
    <source>
        <dbReference type="Proteomes" id="UP001227230"/>
    </source>
</evidence>
<reference evidence="1 2" key="1">
    <citation type="journal article" date="2023" name="Hortic Res">
        <title>The complete reference genome for grapevine (Vitis vinifera L.) genetics and breeding.</title>
        <authorList>
            <person name="Shi X."/>
            <person name="Cao S."/>
            <person name="Wang X."/>
            <person name="Huang S."/>
            <person name="Wang Y."/>
            <person name="Liu Z."/>
            <person name="Liu W."/>
            <person name="Leng X."/>
            <person name="Peng Y."/>
            <person name="Wang N."/>
            <person name="Wang Y."/>
            <person name="Ma Z."/>
            <person name="Xu X."/>
            <person name="Zhang F."/>
            <person name="Xue H."/>
            <person name="Zhong H."/>
            <person name="Wang Y."/>
            <person name="Zhang K."/>
            <person name="Velt A."/>
            <person name="Avia K."/>
            <person name="Holtgrawe D."/>
            <person name="Grimplet J."/>
            <person name="Matus J.T."/>
            <person name="Ware D."/>
            <person name="Wu X."/>
            <person name="Wang H."/>
            <person name="Liu C."/>
            <person name="Fang Y."/>
            <person name="Rustenholz C."/>
            <person name="Cheng Z."/>
            <person name="Xiao H."/>
            <person name="Zhou Y."/>
        </authorList>
    </citation>
    <scope>NUCLEOTIDE SEQUENCE [LARGE SCALE GENOMIC DNA]</scope>
    <source>
        <strain evidence="2">cv. Pinot noir / PN40024</strain>
        <tissue evidence="1">Leaf</tissue>
    </source>
</reference>